<dbReference type="PANTHER" id="PTHR34605:SF3">
    <property type="entry name" value="P CELL-TYPE AGGLUTINATION PROTEIN MAP4-LIKE-RELATED"/>
    <property type="match status" value="1"/>
</dbReference>
<evidence type="ECO:0000256" key="1">
    <source>
        <dbReference type="ARBA" id="ARBA00023172"/>
    </source>
</evidence>
<dbReference type="Gene3D" id="1.10.443.10">
    <property type="entry name" value="Intergrase catalytic core"/>
    <property type="match status" value="1"/>
</dbReference>
<dbReference type="OrthoDB" id="10065968at2759"/>
<sequence length="169" mass="19404">MEDVRLQTTPERKEYLSLYIKRSKTDQVGKWTLLYLSHSGHRVCALCSMKKNLQLQHLRTDFTTSSPLFRLTNGLPNSRQALMDFVSSLLLLIGLNPSRYSGHSFRIGGATSASLAGLTDYEIQLLGRWKSDCYKRYIRSPLNLFLEIPTKQYASIAYQYANPYKLTQD</sequence>
<dbReference type="PANTHER" id="PTHR34605">
    <property type="entry name" value="PHAGE_INTEGRASE DOMAIN-CONTAINING PROTEIN"/>
    <property type="match status" value="1"/>
</dbReference>
<protein>
    <submittedName>
        <fullName evidence="2">Uncharacterized protein</fullName>
    </submittedName>
</protein>
<evidence type="ECO:0000313" key="3">
    <source>
        <dbReference type="Proteomes" id="UP000887567"/>
    </source>
</evidence>
<dbReference type="GO" id="GO:0006310">
    <property type="term" value="P:DNA recombination"/>
    <property type="evidence" value="ECO:0007669"/>
    <property type="project" value="UniProtKB-KW"/>
</dbReference>
<dbReference type="EnsemblMetazoa" id="XM_021055661.1">
    <property type="protein sequence ID" value="XP_020911320.1"/>
    <property type="gene ID" value="LOC110249079"/>
</dbReference>
<organism evidence="2 3">
    <name type="scientific">Exaiptasia diaphana</name>
    <name type="common">Tropical sea anemone</name>
    <name type="synonym">Aiptasia pulchella</name>
    <dbReference type="NCBI Taxonomy" id="2652724"/>
    <lineage>
        <taxon>Eukaryota</taxon>
        <taxon>Metazoa</taxon>
        <taxon>Cnidaria</taxon>
        <taxon>Anthozoa</taxon>
        <taxon>Hexacorallia</taxon>
        <taxon>Actiniaria</taxon>
        <taxon>Aiptasiidae</taxon>
        <taxon>Exaiptasia</taxon>
    </lineage>
</organism>
<dbReference type="KEGG" id="epa:110249079"/>
<dbReference type="Proteomes" id="UP000887567">
    <property type="component" value="Unplaced"/>
</dbReference>
<dbReference type="AlphaFoldDB" id="A0A913XYN3"/>
<dbReference type="GO" id="GO:0003677">
    <property type="term" value="F:DNA binding"/>
    <property type="evidence" value="ECO:0007669"/>
    <property type="project" value="InterPro"/>
</dbReference>
<dbReference type="SUPFAM" id="SSF56349">
    <property type="entry name" value="DNA breaking-rejoining enzymes"/>
    <property type="match status" value="1"/>
</dbReference>
<name>A0A913XYN3_EXADI</name>
<dbReference type="InterPro" id="IPR052925">
    <property type="entry name" value="Phage_Integrase-like_Recomb"/>
</dbReference>
<dbReference type="GeneID" id="110249079"/>
<evidence type="ECO:0000313" key="2">
    <source>
        <dbReference type="EnsemblMetazoa" id="XP_020911320.1"/>
    </source>
</evidence>
<dbReference type="GO" id="GO:0015074">
    <property type="term" value="P:DNA integration"/>
    <property type="evidence" value="ECO:0007669"/>
    <property type="project" value="InterPro"/>
</dbReference>
<reference evidence="2" key="1">
    <citation type="submission" date="2022-11" db="UniProtKB">
        <authorList>
            <consortium name="EnsemblMetazoa"/>
        </authorList>
    </citation>
    <scope>IDENTIFICATION</scope>
</reference>
<keyword evidence="1" id="KW-0233">DNA recombination</keyword>
<proteinExistence type="predicted"/>
<dbReference type="InterPro" id="IPR011010">
    <property type="entry name" value="DNA_brk_join_enz"/>
</dbReference>
<dbReference type="OMA" id="AFMEYIR"/>
<keyword evidence="3" id="KW-1185">Reference proteome</keyword>
<dbReference type="RefSeq" id="XP_020911320.1">
    <property type="nucleotide sequence ID" value="XM_021055661.1"/>
</dbReference>
<dbReference type="InterPro" id="IPR013762">
    <property type="entry name" value="Integrase-like_cat_sf"/>
</dbReference>
<accession>A0A913XYN3</accession>